<dbReference type="InterPro" id="IPR035965">
    <property type="entry name" value="PAS-like_dom_sf"/>
</dbReference>
<dbReference type="SUPFAM" id="SSF47384">
    <property type="entry name" value="Homodimeric domain of signal transducing histidine kinase"/>
    <property type="match status" value="1"/>
</dbReference>
<dbReference type="GO" id="GO:0000155">
    <property type="term" value="F:phosphorelay sensor kinase activity"/>
    <property type="evidence" value="ECO:0007669"/>
    <property type="project" value="InterPro"/>
</dbReference>
<keyword evidence="3" id="KW-0597">Phosphoprotein</keyword>
<dbReference type="PROSITE" id="PS50109">
    <property type="entry name" value="HIS_KIN"/>
    <property type="match status" value="1"/>
</dbReference>
<keyword evidence="6" id="KW-1185">Reference proteome</keyword>
<evidence type="ECO:0000256" key="3">
    <source>
        <dbReference type="ARBA" id="ARBA00022553"/>
    </source>
</evidence>
<dbReference type="InterPro" id="IPR036890">
    <property type="entry name" value="HATPase_C_sf"/>
</dbReference>
<dbReference type="InterPro" id="IPR003594">
    <property type="entry name" value="HATPase_dom"/>
</dbReference>
<dbReference type="Proteomes" id="UP000002318">
    <property type="component" value="Chromosome"/>
</dbReference>
<evidence type="ECO:0000259" key="4">
    <source>
        <dbReference type="PROSITE" id="PS50109"/>
    </source>
</evidence>
<dbReference type="InterPro" id="IPR005467">
    <property type="entry name" value="His_kinase_dom"/>
</dbReference>
<dbReference type="CDD" id="cd00082">
    <property type="entry name" value="HisKA"/>
    <property type="match status" value="1"/>
</dbReference>
<reference evidence="5 6" key="1">
    <citation type="journal article" date="2010" name="Stand. Genomic Sci.">
        <title>Complete genome sequence of Spirochaeta smaragdinae type strain (SEBR 4228).</title>
        <authorList>
            <person name="Mavromatis K."/>
            <person name="Yasawong M."/>
            <person name="Chertkov O."/>
            <person name="Lapidus A."/>
            <person name="Lucas S."/>
            <person name="Nolan M."/>
            <person name="Del Rio T.G."/>
            <person name="Tice H."/>
            <person name="Cheng J.F."/>
            <person name="Pitluck S."/>
            <person name="Liolios K."/>
            <person name="Ivanova N."/>
            <person name="Tapia R."/>
            <person name="Han C."/>
            <person name="Bruce D."/>
            <person name="Goodwin L."/>
            <person name="Pati A."/>
            <person name="Chen A."/>
            <person name="Palaniappan K."/>
            <person name="Land M."/>
            <person name="Hauser L."/>
            <person name="Chang Y.J."/>
            <person name="Jeffries C.D."/>
            <person name="Detter J.C."/>
            <person name="Rohde M."/>
            <person name="Brambilla E."/>
            <person name="Spring S."/>
            <person name="Goker M."/>
            <person name="Sikorski J."/>
            <person name="Woyke T."/>
            <person name="Bristow J."/>
            <person name="Eisen J.A."/>
            <person name="Markowitz V."/>
            <person name="Hugenholtz P."/>
            <person name="Klenk H.P."/>
            <person name="Kyrpides N.C."/>
        </authorList>
    </citation>
    <scope>NUCLEOTIDE SEQUENCE [LARGE SCALE GENOMIC DNA]</scope>
    <source>
        <strain evidence="6">DSM 11293 / JCM 15392 / SEBR 4228</strain>
    </source>
</reference>
<evidence type="ECO:0000313" key="6">
    <source>
        <dbReference type="Proteomes" id="UP000002318"/>
    </source>
</evidence>
<dbReference type="SMART" id="SM00387">
    <property type="entry name" value="HATPase_c"/>
    <property type="match status" value="1"/>
</dbReference>
<proteinExistence type="predicted"/>
<dbReference type="Gene3D" id="3.30.565.10">
    <property type="entry name" value="Histidine kinase-like ATPase, C-terminal domain"/>
    <property type="match status" value="1"/>
</dbReference>
<protein>
    <recommendedName>
        <fullName evidence="2">histidine kinase</fullName>
        <ecNumber evidence="2">2.7.13.3</ecNumber>
    </recommendedName>
</protein>
<dbReference type="EMBL" id="CP002116">
    <property type="protein sequence ID" value="ADK80742.1"/>
    <property type="molecule type" value="Genomic_DNA"/>
</dbReference>
<dbReference type="InterPro" id="IPR036097">
    <property type="entry name" value="HisK_dim/P_sf"/>
</dbReference>
<dbReference type="InterPro" id="IPR003661">
    <property type="entry name" value="HisK_dim/P_dom"/>
</dbReference>
<keyword evidence="5" id="KW-0808">Transferase</keyword>
<dbReference type="SUPFAM" id="SSF55874">
    <property type="entry name" value="ATPase domain of HSP90 chaperone/DNA topoisomerase II/histidine kinase"/>
    <property type="match status" value="1"/>
</dbReference>
<dbReference type="InterPro" id="IPR004358">
    <property type="entry name" value="Sig_transdc_His_kin-like_C"/>
</dbReference>
<name>E1R5X7_SEDSS</name>
<dbReference type="Gene3D" id="3.30.450.20">
    <property type="entry name" value="PAS domain"/>
    <property type="match status" value="1"/>
</dbReference>
<dbReference type="OrthoDB" id="9784397at2"/>
<evidence type="ECO:0000256" key="2">
    <source>
        <dbReference type="ARBA" id="ARBA00012438"/>
    </source>
</evidence>
<dbReference type="HOGENOM" id="CLU_000445_114_39_12"/>
<keyword evidence="5" id="KW-0418">Kinase</keyword>
<feature type="domain" description="Histidine kinase" evidence="4">
    <location>
        <begin position="282"/>
        <end position="533"/>
    </location>
</feature>
<dbReference type="RefSeq" id="WP_013254206.1">
    <property type="nucleotide sequence ID" value="NC_014364.1"/>
</dbReference>
<dbReference type="eggNOG" id="COG4191">
    <property type="taxonomic scope" value="Bacteria"/>
</dbReference>
<dbReference type="Gene3D" id="1.10.287.130">
    <property type="match status" value="1"/>
</dbReference>
<dbReference type="EC" id="2.7.13.3" evidence="2"/>
<dbReference type="PANTHER" id="PTHR43065">
    <property type="entry name" value="SENSOR HISTIDINE KINASE"/>
    <property type="match status" value="1"/>
</dbReference>
<accession>E1R5X7</accession>
<dbReference type="Pfam" id="PF02518">
    <property type="entry name" value="HATPase_c"/>
    <property type="match status" value="1"/>
</dbReference>
<dbReference type="PRINTS" id="PR00344">
    <property type="entry name" value="BCTRLSENSOR"/>
</dbReference>
<dbReference type="KEGG" id="ssm:Spirs_1615"/>
<dbReference type="STRING" id="573413.Spirs_1615"/>
<dbReference type="AlphaFoldDB" id="E1R5X7"/>
<gene>
    <name evidence="5" type="ordered locus">Spirs_1615</name>
</gene>
<comment type="catalytic activity">
    <reaction evidence="1">
        <text>ATP + protein L-histidine = ADP + protein N-phospho-L-histidine.</text>
        <dbReference type="EC" id="2.7.13.3"/>
    </reaction>
</comment>
<sequence>MRLFSVFNKLSSIPNSPFEVLKGEYDREGILSNSNEQLRRIIDLSGFSDPVRLSDIFPKTFPVSYPKTMFSQLTNESVSIKPFFFGKRKVSYLCFERLGHLENSITFIALPFDKTSILQLLQMYTQFEGYYNSNPDLVICVDSTWHIADINSAGYLKLGYASKDEALNEDINAVFILSEEAMKYIAGELAMGNSITEFELLLNQKGGGHISGLASIFALSYGDDEPQMYYFHIKDTTLQTEAFTGQLQMNMELSELNEELNRAYASMLSQEKMAALGLLAAGMAHEINNPLGFIFNNVTVLMNHFKDLKSFVTTVRELYGQDGELALKISEIQSLDKRLDLDFVFDDITSIEQENHEGIDRIKKLLGSLKSFARKDQTERLSYYDLNAAVKDTLTISKNEYKYSIDIEEHYGKVQQFLCIAAEINQVLLNLLINAVEAIQQKKGRAERGLIIIETSQDNKYSYFRICDNGPGISEEYVRKIFDPFFTTKPIGGGSGLGLTLAHDIIVNKHKGKLEVKPSENGACFLVSIPRNLESIEE</sequence>
<evidence type="ECO:0000313" key="5">
    <source>
        <dbReference type="EMBL" id="ADK80742.1"/>
    </source>
</evidence>
<dbReference type="PANTHER" id="PTHR43065:SF50">
    <property type="entry name" value="HISTIDINE KINASE"/>
    <property type="match status" value="1"/>
</dbReference>
<evidence type="ECO:0000256" key="1">
    <source>
        <dbReference type="ARBA" id="ARBA00000085"/>
    </source>
</evidence>
<organism evidence="5 6">
    <name type="scientific">Sediminispirochaeta smaragdinae (strain DSM 11293 / JCM 15392 / SEBR 4228)</name>
    <name type="common">Spirochaeta smaragdinae</name>
    <dbReference type="NCBI Taxonomy" id="573413"/>
    <lineage>
        <taxon>Bacteria</taxon>
        <taxon>Pseudomonadati</taxon>
        <taxon>Spirochaetota</taxon>
        <taxon>Spirochaetia</taxon>
        <taxon>Spirochaetales</taxon>
        <taxon>Spirochaetaceae</taxon>
        <taxon>Sediminispirochaeta</taxon>
    </lineage>
</organism>
<dbReference type="SUPFAM" id="SSF55785">
    <property type="entry name" value="PYP-like sensor domain (PAS domain)"/>
    <property type="match status" value="1"/>
</dbReference>